<keyword evidence="5" id="KW-0732">Signal</keyword>
<reference evidence="16" key="3">
    <citation type="submission" date="2025-09" db="UniProtKB">
        <authorList>
            <consortium name="Ensembl"/>
        </authorList>
    </citation>
    <scope>IDENTIFICATION</scope>
</reference>
<dbReference type="GO" id="GO:0001788">
    <property type="term" value="P:antibody-dependent cellular cytotoxicity"/>
    <property type="evidence" value="ECO:0007669"/>
    <property type="project" value="TreeGrafter"/>
</dbReference>
<evidence type="ECO:0000256" key="1">
    <source>
        <dbReference type="ARBA" id="ARBA00004251"/>
    </source>
</evidence>
<dbReference type="GeneTree" id="ENSGT01050000244808"/>
<evidence type="ECO:0000256" key="13">
    <source>
        <dbReference type="SAM" id="MobiDB-lite"/>
    </source>
</evidence>
<dbReference type="GO" id="GO:0019864">
    <property type="term" value="F:IgG binding"/>
    <property type="evidence" value="ECO:0007669"/>
    <property type="project" value="UniProtKB-KW"/>
</dbReference>
<dbReference type="InterPro" id="IPR003599">
    <property type="entry name" value="Ig_sub"/>
</dbReference>
<keyword evidence="9" id="KW-1015">Disulfide bond</keyword>
<evidence type="ECO:0000256" key="6">
    <source>
        <dbReference type="ARBA" id="ARBA00022737"/>
    </source>
</evidence>
<sequence>MKEGGRGGANDKATLLFTSSFGLLNLPSGWNLSSLKRSQCLSCWAVRATCSLQEVMGIPSFLAFPAARRNRAHCTPWHPWGHMLLWTVLLFLAPVSGKPADLPKAVVSIQPAWINVLREDHVTLMCQGTSFSAGNLTMWFHNGSSIHTQQQPSYSFRAGSNDSGSYRCQREQTSLSDPVHLDVISDWLLLQTPSLVFQEGEPIMLRCHSWRNQPLNKITFYQGGKSKIFSYQRTNFSIPRANLSHSGQYHCTAFIGRMLHSSQPVNITVQESSSSGPSSMTAVAIGTCFAAVAIVAAIITWFRLRRKPISALPGSPERREMGETLPEEPAGLTDAENDAARTEAENTVTYSLLSHPDVAEEDSESDYQKRL</sequence>
<evidence type="ECO:0000256" key="11">
    <source>
        <dbReference type="ARBA" id="ARBA00023180"/>
    </source>
</evidence>
<dbReference type="PANTHER" id="PTHR11481:SF97">
    <property type="entry name" value="LOW AFFINITY IMMUNOGLOBULIN GAMMA FC REGION RECEPTOR II-B-RELATED"/>
    <property type="match status" value="1"/>
</dbReference>
<keyword evidence="12" id="KW-0393">Immunoglobulin domain</keyword>
<dbReference type="Ensembl" id="ENSBGRT00000003341.1">
    <property type="protein sequence ID" value="ENSBGRP00000002942.1"/>
    <property type="gene ID" value="ENSBGRG00000001772.1"/>
</dbReference>
<dbReference type="InterPro" id="IPR013783">
    <property type="entry name" value="Ig-like_fold"/>
</dbReference>
<feature type="domain" description="Ig-like" evidence="15">
    <location>
        <begin position="199"/>
        <end position="268"/>
    </location>
</feature>
<reference evidence="16" key="1">
    <citation type="submission" date="2019-05" db="EMBL/GenBank/DDBJ databases">
        <authorList>
            <person name="Zhang S."/>
            <person name="Liu J."/>
        </authorList>
    </citation>
    <scope>NUCLEOTIDE SEQUENCE [LARGE SCALE GENOMIC DNA]</scope>
</reference>
<evidence type="ECO:0000313" key="16">
    <source>
        <dbReference type="Ensembl" id="ENSBGRP00000002942.1"/>
    </source>
</evidence>
<evidence type="ECO:0000256" key="10">
    <source>
        <dbReference type="ARBA" id="ARBA00023170"/>
    </source>
</evidence>
<evidence type="ECO:0000259" key="15">
    <source>
        <dbReference type="PROSITE" id="PS50835"/>
    </source>
</evidence>
<evidence type="ECO:0000256" key="4">
    <source>
        <dbReference type="ARBA" id="ARBA00022692"/>
    </source>
</evidence>
<dbReference type="GO" id="GO:0019770">
    <property type="term" value="F:IgG receptor activity"/>
    <property type="evidence" value="ECO:0007669"/>
    <property type="project" value="TreeGrafter"/>
</dbReference>
<evidence type="ECO:0000256" key="7">
    <source>
        <dbReference type="ARBA" id="ARBA00022989"/>
    </source>
</evidence>
<dbReference type="GO" id="GO:0009897">
    <property type="term" value="C:external side of plasma membrane"/>
    <property type="evidence" value="ECO:0007669"/>
    <property type="project" value="TreeGrafter"/>
</dbReference>
<comment type="subcellular location">
    <subcellularLocation>
        <location evidence="1">Cell membrane</location>
        <topology evidence="1">Single-pass type I membrane protein</topology>
    </subcellularLocation>
</comment>
<dbReference type="FunFam" id="2.60.40.10:FF:000217">
    <property type="entry name" value="High affinity immunoglobulin gamma Fc receptor I"/>
    <property type="match status" value="1"/>
</dbReference>
<feature type="transmembrane region" description="Helical" evidence="14">
    <location>
        <begin position="280"/>
        <end position="302"/>
    </location>
</feature>
<keyword evidence="10" id="KW-0675">Receptor</keyword>
<dbReference type="InterPro" id="IPR036179">
    <property type="entry name" value="Ig-like_dom_sf"/>
</dbReference>
<evidence type="ECO:0000256" key="2">
    <source>
        <dbReference type="ARBA" id="ARBA00022475"/>
    </source>
</evidence>
<evidence type="ECO:0000256" key="3">
    <source>
        <dbReference type="ARBA" id="ARBA00022652"/>
    </source>
</evidence>
<evidence type="ECO:0000256" key="8">
    <source>
        <dbReference type="ARBA" id="ARBA00023136"/>
    </source>
</evidence>
<organism evidence="16 17">
    <name type="scientific">Bos mutus grunniens</name>
    <name type="common">Wild yak</name>
    <name type="synonym">Bos grunniens</name>
    <dbReference type="NCBI Taxonomy" id="30521"/>
    <lineage>
        <taxon>Eukaryota</taxon>
        <taxon>Metazoa</taxon>
        <taxon>Chordata</taxon>
        <taxon>Craniata</taxon>
        <taxon>Vertebrata</taxon>
        <taxon>Euteleostomi</taxon>
        <taxon>Mammalia</taxon>
        <taxon>Eutheria</taxon>
        <taxon>Laurasiatheria</taxon>
        <taxon>Artiodactyla</taxon>
        <taxon>Ruminantia</taxon>
        <taxon>Pecora</taxon>
        <taxon>Bovidae</taxon>
        <taxon>Bovinae</taxon>
        <taxon>Bos</taxon>
    </lineage>
</organism>
<evidence type="ECO:0000256" key="5">
    <source>
        <dbReference type="ARBA" id="ARBA00022729"/>
    </source>
</evidence>
<dbReference type="Pfam" id="PF13895">
    <property type="entry name" value="Ig_2"/>
    <property type="match status" value="1"/>
</dbReference>
<keyword evidence="2" id="KW-1003">Cell membrane</keyword>
<keyword evidence="8 14" id="KW-0472">Membrane</keyword>
<keyword evidence="17" id="KW-1185">Reference proteome</keyword>
<reference evidence="16" key="2">
    <citation type="submission" date="2025-08" db="UniProtKB">
        <authorList>
            <consortium name="Ensembl"/>
        </authorList>
    </citation>
    <scope>IDENTIFICATION</scope>
</reference>
<keyword evidence="3" id="KW-0390">IgG-binding protein</keyword>
<protein>
    <recommendedName>
        <fullName evidence="15">Ig-like domain-containing protein</fullName>
    </recommendedName>
</protein>
<feature type="region of interest" description="Disordered" evidence="13">
    <location>
        <begin position="312"/>
        <end position="371"/>
    </location>
</feature>
<dbReference type="InterPro" id="IPR007110">
    <property type="entry name" value="Ig-like_dom"/>
</dbReference>
<feature type="domain" description="Ig-like" evidence="15">
    <location>
        <begin position="103"/>
        <end position="185"/>
    </location>
</feature>
<evidence type="ECO:0000256" key="12">
    <source>
        <dbReference type="ARBA" id="ARBA00023319"/>
    </source>
</evidence>
<dbReference type="CDD" id="cd05753">
    <property type="entry name" value="Ig2_FcgammaR_like"/>
    <property type="match status" value="1"/>
</dbReference>
<keyword evidence="7 14" id="KW-1133">Transmembrane helix</keyword>
<dbReference type="GO" id="GO:0050766">
    <property type="term" value="P:positive regulation of phagocytosis"/>
    <property type="evidence" value="ECO:0007669"/>
    <property type="project" value="TreeGrafter"/>
</dbReference>
<dbReference type="PANTHER" id="PTHR11481">
    <property type="entry name" value="IMMUNOGLOBULIN FC RECEPTOR"/>
    <property type="match status" value="1"/>
</dbReference>
<dbReference type="SMART" id="SM00409">
    <property type="entry name" value="IG"/>
    <property type="match status" value="2"/>
</dbReference>
<dbReference type="SUPFAM" id="SSF48726">
    <property type="entry name" value="Immunoglobulin"/>
    <property type="match status" value="2"/>
</dbReference>
<dbReference type="GO" id="GO:0032760">
    <property type="term" value="P:positive regulation of tumor necrosis factor production"/>
    <property type="evidence" value="ECO:0007669"/>
    <property type="project" value="TreeGrafter"/>
</dbReference>
<dbReference type="InterPro" id="IPR050488">
    <property type="entry name" value="Ig_Fc_receptor"/>
</dbReference>
<keyword evidence="4 14" id="KW-0812">Transmembrane</keyword>
<dbReference type="FunFam" id="2.60.40.10:FF:000356">
    <property type="entry name" value="Low affinity immunoglobulin gamma Fc region receptor III-A"/>
    <property type="match status" value="1"/>
</dbReference>
<accession>A0A8B9W649</accession>
<evidence type="ECO:0000256" key="14">
    <source>
        <dbReference type="SAM" id="Phobius"/>
    </source>
</evidence>
<keyword evidence="6" id="KW-0677">Repeat</keyword>
<evidence type="ECO:0000256" key="9">
    <source>
        <dbReference type="ARBA" id="ARBA00023157"/>
    </source>
</evidence>
<name>A0A8B9W649_BOSMU</name>
<proteinExistence type="predicted"/>
<dbReference type="Proteomes" id="UP000694520">
    <property type="component" value="Chromosome 3"/>
</dbReference>
<evidence type="ECO:0000313" key="17">
    <source>
        <dbReference type="Proteomes" id="UP000694520"/>
    </source>
</evidence>
<dbReference type="PROSITE" id="PS50835">
    <property type="entry name" value="IG_LIKE"/>
    <property type="match status" value="2"/>
</dbReference>
<dbReference type="Gene3D" id="2.60.40.10">
    <property type="entry name" value="Immunoglobulins"/>
    <property type="match status" value="2"/>
</dbReference>
<dbReference type="AlphaFoldDB" id="A0A8B9W649"/>
<keyword evidence="11" id="KW-0325">Glycoprotein</keyword>